<proteinExistence type="predicted"/>
<feature type="region of interest" description="Disordered" evidence="1">
    <location>
        <begin position="46"/>
        <end position="71"/>
    </location>
</feature>
<keyword evidence="2" id="KW-0732">Signal</keyword>
<dbReference type="AlphaFoldDB" id="A0A401TAL9"/>
<sequence>MQRLFCRFLSVVSFLCLLEANGGISSADSSGQCRLRSPFPGAVTGWEESCPVPARKPPGSTGTPETGSHPRSGVMVIRFPVKMVFLHARDTVLFHR</sequence>
<feature type="signal peptide" evidence="2">
    <location>
        <begin position="1"/>
        <end position="20"/>
    </location>
</feature>
<evidence type="ECO:0008006" key="5">
    <source>
        <dbReference type="Google" id="ProtNLM"/>
    </source>
</evidence>
<evidence type="ECO:0000313" key="4">
    <source>
        <dbReference type="Proteomes" id="UP000287033"/>
    </source>
</evidence>
<feature type="chain" id="PRO_5019495410" description="Secreted protein" evidence="2">
    <location>
        <begin position="21"/>
        <end position="96"/>
    </location>
</feature>
<gene>
    <name evidence="3" type="ORF">chiPu_0023546</name>
</gene>
<evidence type="ECO:0000256" key="2">
    <source>
        <dbReference type="SAM" id="SignalP"/>
    </source>
</evidence>
<evidence type="ECO:0000313" key="3">
    <source>
        <dbReference type="EMBL" id="GCC39645.1"/>
    </source>
</evidence>
<evidence type="ECO:0000256" key="1">
    <source>
        <dbReference type="SAM" id="MobiDB-lite"/>
    </source>
</evidence>
<reference evidence="3 4" key="1">
    <citation type="journal article" date="2018" name="Nat. Ecol. Evol.">
        <title>Shark genomes provide insights into elasmobranch evolution and the origin of vertebrates.</title>
        <authorList>
            <person name="Hara Y"/>
            <person name="Yamaguchi K"/>
            <person name="Onimaru K"/>
            <person name="Kadota M"/>
            <person name="Koyanagi M"/>
            <person name="Keeley SD"/>
            <person name="Tatsumi K"/>
            <person name="Tanaka K"/>
            <person name="Motone F"/>
            <person name="Kageyama Y"/>
            <person name="Nozu R"/>
            <person name="Adachi N"/>
            <person name="Nishimura O"/>
            <person name="Nakagawa R"/>
            <person name="Tanegashima C"/>
            <person name="Kiyatake I"/>
            <person name="Matsumoto R"/>
            <person name="Murakumo K"/>
            <person name="Nishida K"/>
            <person name="Terakita A"/>
            <person name="Kuratani S"/>
            <person name="Sato K"/>
            <person name="Hyodo S Kuraku.S."/>
        </authorList>
    </citation>
    <scope>NUCLEOTIDE SEQUENCE [LARGE SCALE GENOMIC DNA]</scope>
</reference>
<name>A0A401TAL9_CHIPU</name>
<dbReference type="Proteomes" id="UP000287033">
    <property type="component" value="Unassembled WGS sequence"/>
</dbReference>
<organism evidence="3 4">
    <name type="scientific">Chiloscyllium punctatum</name>
    <name type="common">Brownbanded bambooshark</name>
    <name type="synonym">Hemiscyllium punctatum</name>
    <dbReference type="NCBI Taxonomy" id="137246"/>
    <lineage>
        <taxon>Eukaryota</taxon>
        <taxon>Metazoa</taxon>
        <taxon>Chordata</taxon>
        <taxon>Craniata</taxon>
        <taxon>Vertebrata</taxon>
        <taxon>Chondrichthyes</taxon>
        <taxon>Elasmobranchii</taxon>
        <taxon>Galeomorphii</taxon>
        <taxon>Galeoidea</taxon>
        <taxon>Orectolobiformes</taxon>
        <taxon>Hemiscylliidae</taxon>
        <taxon>Chiloscyllium</taxon>
    </lineage>
</organism>
<protein>
    <recommendedName>
        <fullName evidence="5">Secreted protein</fullName>
    </recommendedName>
</protein>
<dbReference type="EMBL" id="BEZZ01022834">
    <property type="protein sequence ID" value="GCC39645.1"/>
    <property type="molecule type" value="Genomic_DNA"/>
</dbReference>
<comment type="caution">
    <text evidence="3">The sequence shown here is derived from an EMBL/GenBank/DDBJ whole genome shotgun (WGS) entry which is preliminary data.</text>
</comment>
<keyword evidence="4" id="KW-1185">Reference proteome</keyword>
<accession>A0A401TAL9</accession>